<gene>
    <name evidence="3" type="ORF">AMATHDRAFT_63698</name>
</gene>
<reference evidence="3 4" key="1">
    <citation type="submission" date="2014-02" db="EMBL/GenBank/DDBJ databases">
        <title>Transposable element dynamics among asymbiotic and ectomycorrhizal Amanita fungi.</title>
        <authorList>
            <consortium name="DOE Joint Genome Institute"/>
            <person name="Hess J."/>
            <person name="Skrede I."/>
            <person name="Wolfe B."/>
            <person name="LaButti K."/>
            <person name="Ohm R.A."/>
            <person name="Grigoriev I.V."/>
            <person name="Pringle A."/>
        </authorList>
    </citation>
    <scope>NUCLEOTIDE SEQUENCE [LARGE SCALE GENOMIC DNA]</scope>
    <source>
        <strain evidence="3 4">SKay4041</strain>
    </source>
</reference>
<feature type="transmembrane region" description="Helical" evidence="1">
    <location>
        <begin position="298"/>
        <end position="318"/>
    </location>
</feature>
<feature type="transmembrane region" description="Helical" evidence="1">
    <location>
        <begin position="257"/>
        <end position="278"/>
    </location>
</feature>
<feature type="transmembrane region" description="Helical" evidence="1">
    <location>
        <begin position="142"/>
        <end position="160"/>
    </location>
</feature>
<dbReference type="Proteomes" id="UP000242287">
    <property type="component" value="Unassembled WGS sequence"/>
</dbReference>
<evidence type="ECO:0000313" key="4">
    <source>
        <dbReference type="Proteomes" id="UP000242287"/>
    </source>
</evidence>
<dbReference type="OrthoDB" id="2867313at2759"/>
<dbReference type="Pfam" id="PF20151">
    <property type="entry name" value="DUF6533"/>
    <property type="match status" value="1"/>
</dbReference>
<keyword evidence="1" id="KW-0812">Transmembrane</keyword>
<feature type="domain" description="DUF6533" evidence="2">
    <location>
        <begin position="107"/>
        <end position="150"/>
    </location>
</feature>
<proteinExistence type="predicted"/>
<evidence type="ECO:0000313" key="3">
    <source>
        <dbReference type="EMBL" id="PFH49126.1"/>
    </source>
</evidence>
<name>A0A2A9NN00_9AGAR</name>
<keyword evidence="4" id="KW-1185">Reference proteome</keyword>
<feature type="transmembrane region" description="Helical" evidence="1">
    <location>
        <begin position="324"/>
        <end position="343"/>
    </location>
</feature>
<dbReference type="AlphaFoldDB" id="A0A2A9NN00"/>
<keyword evidence="1" id="KW-0472">Membrane</keyword>
<feature type="transmembrane region" description="Helical" evidence="1">
    <location>
        <begin position="172"/>
        <end position="195"/>
    </location>
</feature>
<evidence type="ECO:0000256" key="1">
    <source>
        <dbReference type="SAM" id="Phobius"/>
    </source>
</evidence>
<protein>
    <recommendedName>
        <fullName evidence="2">DUF6533 domain-containing protein</fullName>
    </recommendedName>
</protein>
<evidence type="ECO:0000259" key="2">
    <source>
        <dbReference type="Pfam" id="PF20151"/>
    </source>
</evidence>
<keyword evidence="1" id="KW-1133">Transmembrane helix</keyword>
<accession>A0A2A9NN00</accession>
<dbReference type="EMBL" id="KZ302038">
    <property type="protein sequence ID" value="PFH49126.1"/>
    <property type="molecule type" value="Genomic_DNA"/>
</dbReference>
<dbReference type="InterPro" id="IPR045340">
    <property type="entry name" value="DUF6533"/>
</dbReference>
<feature type="non-terminal residue" evidence="3">
    <location>
        <position position="1"/>
    </location>
</feature>
<organism evidence="3 4">
    <name type="scientific">Amanita thiersii Skay4041</name>
    <dbReference type="NCBI Taxonomy" id="703135"/>
    <lineage>
        <taxon>Eukaryota</taxon>
        <taxon>Fungi</taxon>
        <taxon>Dikarya</taxon>
        <taxon>Basidiomycota</taxon>
        <taxon>Agaricomycotina</taxon>
        <taxon>Agaricomycetes</taxon>
        <taxon>Agaricomycetidae</taxon>
        <taxon>Agaricales</taxon>
        <taxon>Pluteineae</taxon>
        <taxon>Amanitaceae</taxon>
        <taxon>Amanita</taxon>
    </lineage>
</organism>
<feature type="transmembrane region" description="Helical" evidence="1">
    <location>
        <begin position="207"/>
        <end position="230"/>
    </location>
</feature>
<sequence length="395" mass="44939">MEARCYGVHFRSSLPRGSFFQSISGIVVRFRHLTVQFTNRLRVQRPSEEARYAGMVPDMVDIYNPASASLTLSQTMDPLTSLAAIPPSTISWDTVIYKLQLRNIMIYIDIASLALTTYDHYLTLHLEITHLWPSRMTIITGLYYLMRYMVYIEGLLIIYRDLGSSVSLKNCFIINATQCIMYTVFCYLAEAILAFKVWAVWEKDRRLTYGLPIMFAILASASLINLSFFVKSLEFGVLPGHPLRGCLLKKAANIISYSWICFMLCDTALFVLLLLRGIKAYRVDQNSGLIKTIYRDGILYYFYLAVFSILNLIIVYVLPSDLVVVLASPFRVLHISLISRVVLHTRDQARRDPLIRLSRLQITARREGSLMELGLGGSTDDRGAKLEHQCGAVCH</sequence>